<organism evidence="2 3">
    <name type="scientific">Paenibacillus validus</name>
    <dbReference type="NCBI Taxonomy" id="44253"/>
    <lineage>
        <taxon>Bacteria</taxon>
        <taxon>Bacillati</taxon>
        <taxon>Bacillota</taxon>
        <taxon>Bacilli</taxon>
        <taxon>Bacillales</taxon>
        <taxon>Paenibacillaceae</taxon>
        <taxon>Paenibacillus</taxon>
    </lineage>
</organism>
<sequence>MWKKALLAASLLLPLTCAPAEAAKVGPLIKVVEPEPMRIPSTIHLLAKTPMYKDVDTAAAPADGLLAPQHDVIVLGGQYDWARGRSWWKIQTWLGERWISPEPWNVDVPPPTKLTLLDLTPLYAARDASLPPSAELTPQEVQVVDAEKQWFYSNDPNEKKWIKIRTTWLGDQWLQLPVGQIGYIKPLDTYAYYGGEPVYSRLPANRYQMNPEDSDLRLENETVHLIGEYVTVYDHFYLTETKAGRGWVANRGAEAIRRTENVAIQSDTPIIPDLTRPNVYTVLQPQTVQSFERLADEETYHVRTPQGEGWIRTAYAEPTDAKPISLTVKLGSERGLNRFPFALFPLDRTLPAGETIRTTAYYWKGDPWEPYWYQVEPADGSGKAWLQLDPRVDRIDLPGEAPAAYAAFQQTQAYTIAAGPDATLRTQGKTVGYLKDGVPYFALEEAAPLFNFELGEADGLGRVEVRHPSGYSFVLQPGQTQAETRWNGHVEETVPLLEKPTIRDGQLILQGDDLGLLLGTSIDWFESRQYLYLFTDQYRIDTGSGTLHTDGNRAHATMLLLDRSVQPYEPNPALAPKLVVRQGSGEASTSNARTVDSGWLPPTWKLALHTASAPQMNASADSLSATVTLGARILWKRDLSAK</sequence>
<keyword evidence="1" id="KW-0732">Signal</keyword>
<dbReference type="RefSeq" id="WP_155614331.1">
    <property type="nucleotide sequence ID" value="NZ_WNZX01000004.1"/>
</dbReference>
<evidence type="ECO:0000313" key="2">
    <source>
        <dbReference type="EMBL" id="MUG70418.1"/>
    </source>
</evidence>
<comment type="caution">
    <text evidence="2">The sequence shown here is derived from an EMBL/GenBank/DDBJ whole genome shotgun (WGS) entry which is preliminary data.</text>
</comment>
<name>A0A7X2ZA29_9BACL</name>
<protein>
    <submittedName>
        <fullName evidence="2">Uncharacterized protein</fullName>
    </submittedName>
</protein>
<dbReference type="AlphaFoldDB" id="A0A7X2ZA29"/>
<feature type="signal peptide" evidence="1">
    <location>
        <begin position="1"/>
        <end position="22"/>
    </location>
</feature>
<reference evidence="2 3" key="1">
    <citation type="submission" date="2019-11" db="EMBL/GenBank/DDBJ databases">
        <title>Draft genome sequences of five Paenibacillus species of dairy origin.</title>
        <authorList>
            <person name="Olajide A.M."/>
            <person name="Chen S."/>
            <person name="Lapointe G."/>
        </authorList>
    </citation>
    <scope>NUCLEOTIDE SEQUENCE [LARGE SCALE GENOMIC DNA]</scope>
    <source>
        <strain evidence="2 3">2CS3</strain>
    </source>
</reference>
<keyword evidence="3" id="KW-1185">Reference proteome</keyword>
<dbReference type="Proteomes" id="UP000450917">
    <property type="component" value="Unassembled WGS sequence"/>
</dbReference>
<feature type="chain" id="PRO_5030910447" evidence="1">
    <location>
        <begin position="23"/>
        <end position="642"/>
    </location>
</feature>
<evidence type="ECO:0000256" key="1">
    <source>
        <dbReference type="SAM" id="SignalP"/>
    </source>
</evidence>
<gene>
    <name evidence="2" type="ORF">GNP93_06965</name>
</gene>
<proteinExistence type="predicted"/>
<dbReference type="EMBL" id="WNZX01000004">
    <property type="protein sequence ID" value="MUG70418.1"/>
    <property type="molecule type" value="Genomic_DNA"/>
</dbReference>
<evidence type="ECO:0000313" key="3">
    <source>
        <dbReference type="Proteomes" id="UP000450917"/>
    </source>
</evidence>
<accession>A0A7X2ZA29</accession>